<feature type="transmembrane region" description="Helical" evidence="4">
    <location>
        <begin position="318"/>
        <end position="338"/>
    </location>
</feature>
<dbReference type="InterPro" id="IPR052528">
    <property type="entry name" value="Sugar_transport-like"/>
</dbReference>
<dbReference type="Proteomes" id="UP000006377">
    <property type="component" value="Chromosome"/>
</dbReference>
<dbReference type="KEGG" id="pla:Plav_1862"/>
<gene>
    <name evidence="6" type="ordered locus">Plav_1862</name>
</gene>
<dbReference type="eggNOG" id="COG0477">
    <property type="taxonomic scope" value="Bacteria"/>
</dbReference>
<dbReference type="GO" id="GO:0022857">
    <property type="term" value="F:transmembrane transporter activity"/>
    <property type="evidence" value="ECO:0007669"/>
    <property type="project" value="InterPro"/>
</dbReference>
<keyword evidence="3 4" id="KW-0472">Membrane</keyword>
<organism evidence="6 7">
    <name type="scientific">Parvibaculum lavamentivorans (strain DS-1 / DSM 13023 / NCIMB 13966)</name>
    <dbReference type="NCBI Taxonomy" id="402881"/>
    <lineage>
        <taxon>Bacteria</taxon>
        <taxon>Pseudomonadati</taxon>
        <taxon>Pseudomonadota</taxon>
        <taxon>Alphaproteobacteria</taxon>
        <taxon>Hyphomicrobiales</taxon>
        <taxon>Parvibaculaceae</taxon>
        <taxon>Parvibaculum</taxon>
    </lineage>
</organism>
<feature type="transmembrane region" description="Helical" evidence="4">
    <location>
        <begin position="178"/>
        <end position="197"/>
    </location>
</feature>
<sequence>MDRETPPTDDRLTEDEIARRAADAEAAYEAEIERNLPRNYVANLAHGLLGQTGFRLVNAPTFVPAYIFLLSGSEFAVGLALAAQWIGASASSIFGATLIEHRKRVLPMGLLIGWGMRAGVLGLALGGFFLPPNLALITAIFFLCLFGLFNGMQAVIFNTLMAKVIPLRLRGRLTGFRNFTAGLTAAGVSYLGGKYLVEGDAFGNGYSTTFLVAFILTSIGLSLLMLVREPEPPTIRARATLGGRLREIPAMLRADKALTRFYLAAGLAALGTMAVPFYILYSGERIGLSGTNLAVLSTAFLLAQTGANLAWGTLADRFGNRIVFMSSVGLWAASTLALLFTHDLLGLALVFAGLGAGQGGFQNSNQNIIVEFGARDDLPMRIAVLNTATSLMQAAGPLLGGLIAHNLSFPALFAASIAVLTGAVILMFFVDEPRKRRKLL</sequence>
<evidence type="ECO:0000256" key="3">
    <source>
        <dbReference type="ARBA" id="ARBA00023136"/>
    </source>
</evidence>
<evidence type="ECO:0000256" key="2">
    <source>
        <dbReference type="ARBA" id="ARBA00022989"/>
    </source>
</evidence>
<dbReference type="PANTHER" id="PTHR23526">
    <property type="entry name" value="INTEGRAL MEMBRANE TRANSPORT PROTEIN-RELATED"/>
    <property type="match status" value="1"/>
</dbReference>
<dbReference type="InterPro" id="IPR036259">
    <property type="entry name" value="MFS_trans_sf"/>
</dbReference>
<reference evidence="6 7" key="1">
    <citation type="journal article" date="2011" name="Stand. Genomic Sci.">
        <title>Complete genome sequence of Parvibaculum lavamentivorans type strain (DS-1(T)).</title>
        <authorList>
            <person name="Schleheck D."/>
            <person name="Weiss M."/>
            <person name="Pitluck S."/>
            <person name="Bruce D."/>
            <person name="Land M.L."/>
            <person name="Han S."/>
            <person name="Saunders E."/>
            <person name="Tapia R."/>
            <person name="Detter C."/>
            <person name="Brettin T."/>
            <person name="Han J."/>
            <person name="Woyke T."/>
            <person name="Goodwin L."/>
            <person name="Pennacchio L."/>
            <person name="Nolan M."/>
            <person name="Cook A.M."/>
            <person name="Kjelleberg S."/>
            <person name="Thomas T."/>
        </authorList>
    </citation>
    <scope>NUCLEOTIDE SEQUENCE [LARGE SCALE GENOMIC DNA]</scope>
    <source>
        <strain evidence="7">DS-1 / DSM 13023 / NCIMB 13966</strain>
    </source>
</reference>
<dbReference type="Gene3D" id="1.20.1250.20">
    <property type="entry name" value="MFS general substrate transporter like domains"/>
    <property type="match status" value="2"/>
</dbReference>
<feature type="transmembrane region" description="Helical" evidence="4">
    <location>
        <begin position="75"/>
        <end position="99"/>
    </location>
</feature>
<keyword evidence="1 4" id="KW-0812">Transmembrane</keyword>
<feature type="transmembrane region" description="Helical" evidence="4">
    <location>
        <begin position="261"/>
        <end position="281"/>
    </location>
</feature>
<feature type="transmembrane region" description="Helical" evidence="4">
    <location>
        <begin position="136"/>
        <end position="157"/>
    </location>
</feature>
<feature type="transmembrane region" description="Helical" evidence="4">
    <location>
        <begin position="409"/>
        <end position="430"/>
    </location>
</feature>
<evidence type="ECO:0000313" key="7">
    <source>
        <dbReference type="Proteomes" id="UP000006377"/>
    </source>
</evidence>
<dbReference type="SUPFAM" id="SSF103473">
    <property type="entry name" value="MFS general substrate transporter"/>
    <property type="match status" value="2"/>
</dbReference>
<dbReference type="EMBL" id="CP000774">
    <property type="protein sequence ID" value="ABS63479.1"/>
    <property type="molecule type" value="Genomic_DNA"/>
</dbReference>
<protein>
    <submittedName>
        <fullName evidence="6">Major facilitator superfamily MFS_1</fullName>
    </submittedName>
</protein>
<feature type="transmembrane region" description="Helical" evidence="4">
    <location>
        <begin position="209"/>
        <end position="227"/>
    </location>
</feature>
<accession>A7HU96</accession>
<dbReference type="Pfam" id="PF07690">
    <property type="entry name" value="MFS_1"/>
    <property type="match status" value="1"/>
</dbReference>
<dbReference type="PROSITE" id="PS50850">
    <property type="entry name" value="MFS"/>
    <property type="match status" value="1"/>
</dbReference>
<dbReference type="RefSeq" id="WP_012110772.1">
    <property type="nucleotide sequence ID" value="NC_009719.1"/>
</dbReference>
<dbReference type="AlphaFoldDB" id="A7HU96"/>
<dbReference type="STRING" id="402881.Plav_1862"/>
<evidence type="ECO:0000256" key="1">
    <source>
        <dbReference type="ARBA" id="ARBA00022692"/>
    </source>
</evidence>
<dbReference type="InterPro" id="IPR011701">
    <property type="entry name" value="MFS"/>
</dbReference>
<feature type="domain" description="Major facilitator superfamily (MFS) profile" evidence="5">
    <location>
        <begin position="257"/>
        <end position="440"/>
    </location>
</feature>
<feature type="transmembrane region" description="Helical" evidence="4">
    <location>
        <begin position="344"/>
        <end position="361"/>
    </location>
</feature>
<proteinExistence type="predicted"/>
<feature type="transmembrane region" description="Helical" evidence="4">
    <location>
        <begin position="111"/>
        <end position="130"/>
    </location>
</feature>
<dbReference type="InterPro" id="IPR020846">
    <property type="entry name" value="MFS_dom"/>
</dbReference>
<evidence type="ECO:0000256" key="4">
    <source>
        <dbReference type="SAM" id="Phobius"/>
    </source>
</evidence>
<dbReference type="HOGENOM" id="CLU_048252_0_0_5"/>
<keyword evidence="7" id="KW-1185">Reference proteome</keyword>
<evidence type="ECO:0000313" key="6">
    <source>
        <dbReference type="EMBL" id="ABS63479.1"/>
    </source>
</evidence>
<keyword evidence="2 4" id="KW-1133">Transmembrane helix</keyword>
<dbReference type="PANTHER" id="PTHR23526:SF1">
    <property type="entry name" value="MAJOR FACILITATOR SUPERFAMILY MFS_1"/>
    <property type="match status" value="1"/>
</dbReference>
<evidence type="ECO:0000259" key="5">
    <source>
        <dbReference type="PROSITE" id="PS50850"/>
    </source>
</evidence>
<name>A7HU96_PARL1</name>
<feature type="transmembrane region" description="Helical" evidence="4">
    <location>
        <begin position="293"/>
        <end position="311"/>
    </location>
</feature>
<feature type="transmembrane region" description="Helical" evidence="4">
    <location>
        <begin position="382"/>
        <end position="403"/>
    </location>
</feature>